<keyword evidence="2 3" id="KW-0067">ATP-binding</keyword>
<gene>
    <name evidence="5" type="ORF">TCLT_LOCUS7645</name>
</gene>
<dbReference type="Proteomes" id="UP000276776">
    <property type="component" value="Unassembled WGS sequence"/>
</dbReference>
<dbReference type="SMART" id="SM00220">
    <property type="entry name" value="S_TKc"/>
    <property type="match status" value="1"/>
</dbReference>
<dbReference type="PROSITE" id="PS00107">
    <property type="entry name" value="PROTEIN_KINASE_ATP"/>
    <property type="match status" value="1"/>
</dbReference>
<dbReference type="InterPro" id="IPR000719">
    <property type="entry name" value="Prot_kinase_dom"/>
</dbReference>
<evidence type="ECO:0000313" key="7">
    <source>
        <dbReference type="WBParaSite" id="TCLT_0000765601-mRNA-1"/>
    </source>
</evidence>
<dbReference type="STRING" id="103827.A0A0N5D3Y2"/>
<dbReference type="InterPro" id="IPR008271">
    <property type="entry name" value="Ser/Thr_kinase_AS"/>
</dbReference>
<protein>
    <submittedName>
        <fullName evidence="7">Protein kinase domain-containing protein</fullName>
    </submittedName>
</protein>
<dbReference type="InterPro" id="IPR011009">
    <property type="entry name" value="Kinase-like_dom_sf"/>
</dbReference>
<evidence type="ECO:0000256" key="3">
    <source>
        <dbReference type="PROSITE-ProRule" id="PRU10141"/>
    </source>
</evidence>
<feature type="domain" description="Protein kinase" evidence="4">
    <location>
        <begin position="47"/>
        <end position="305"/>
    </location>
</feature>
<keyword evidence="1 3" id="KW-0547">Nucleotide-binding</keyword>
<evidence type="ECO:0000256" key="1">
    <source>
        <dbReference type="ARBA" id="ARBA00022741"/>
    </source>
</evidence>
<dbReference type="WBParaSite" id="TCLT_0000765601-mRNA-1">
    <property type="protein sequence ID" value="TCLT_0000765601-mRNA-1"/>
    <property type="gene ID" value="TCLT_0000765601"/>
</dbReference>
<dbReference type="PANTHER" id="PTHR46538:SF3">
    <property type="entry name" value="PROTEIN KINASE DOMAIN-CONTAINING PROTEIN"/>
    <property type="match status" value="1"/>
</dbReference>
<dbReference type="Pfam" id="PF00069">
    <property type="entry name" value="Pkinase"/>
    <property type="match status" value="1"/>
</dbReference>
<sequence>MPIVNRLKKLFILGSNFGSDSHKSSSGIGNKITPSIVRVETDVCDYWTLDEVIGDGAFGNVYRARSKLDPNKIAAAKAMELDDDESQDVMVEVSILTQCKHPNIVELYDAFTMGNRVTLLLEYCGGGAVDSIMMELSRHLTEQQIHYIMKEILKALDFLHNKNVIHRDLKAGNVLLTSDARVKLADFGVSALCKDAREVRSTFIGTPYWMAPEVMVCETFPEKHYSKLADIWSFGITLIEMAEEKPPYAEMNPAKVIFKVIKAEPPTLERPSLWSSNFRHVIARCLMKDPVYRPTAANLLEHPFFAQVGSVQTIRSLISEVNAEQITTELVMNSDDETLYDEDDDDTATVSSAATASEVKLDDTSSLSSKQLRHFILPGTCQKTSMPVETVTSKLAIENNDTIAAVKLSSALQISTVCIENNSETIDNSTCLIPRNTPNLPESTVAVVEINVGDEAESKKTELVKITNVESGAISGEAHHDAAVSALLDLDKTLNLEGEGIYESGEEGMFDSLLNYIVFNI</sequence>
<reference evidence="5 6" key="2">
    <citation type="submission" date="2018-11" db="EMBL/GenBank/DDBJ databases">
        <authorList>
            <consortium name="Pathogen Informatics"/>
        </authorList>
    </citation>
    <scope>NUCLEOTIDE SEQUENCE [LARGE SCALE GENOMIC DNA]</scope>
</reference>
<accession>A0A0N5D3Y2</accession>
<evidence type="ECO:0000256" key="2">
    <source>
        <dbReference type="ARBA" id="ARBA00022840"/>
    </source>
</evidence>
<evidence type="ECO:0000313" key="5">
    <source>
        <dbReference type="EMBL" id="VDN05123.1"/>
    </source>
</evidence>
<dbReference type="SUPFAM" id="SSF56112">
    <property type="entry name" value="Protein kinase-like (PK-like)"/>
    <property type="match status" value="1"/>
</dbReference>
<evidence type="ECO:0000259" key="4">
    <source>
        <dbReference type="PROSITE" id="PS50011"/>
    </source>
</evidence>
<dbReference type="OMA" id="VCEYWIL"/>
<dbReference type="EMBL" id="UYYF01004531">
    <property type="protein sequence ID" value="VDN05123.1"/>
    <property type="molecule type" value="Genomic_DNA"/>
</dbReference>
<proteinExistence type="predicted"/>
<reference evidence="7" key="1">
    <citation type="submission" date="2017-02" db="UniProtKB">
        <authorList>
            <consortium name="WormBaseParasite"/>
        </authorList>
    </citation>
    <scope>IDENTIFICATION</scope>
</reference>
<dbReference type="OrthoDB" id="10027016at2759"/>
<evidence type="ECO:0000313" key="6">
    <source>
        <dbReference type="Proteomes" id="UP000276776"/>
    </source>
</evidence>
<dbReference type="FunFam" id="1.10.510.10:FF:001298">
    <property type="entry name" value="STE20-like kinase"/>
    <property type="match status" value="1"/>
</dbReference>
<dbReference type="Gene3D" id="1.10.510.10">
    <property type="entry name" value="Transferase(Phosphotransferase) domain 1"/>
    <property type="match status" value="1"/>
</dbReference>
<dbReference type="GO" id="GO:0005524">
    <property type="term" value="F:ATP binding"/>
    <property type="evidence" value="ECO:0007669"/>
    <property type="project" value="UniProtKB-UniRule"/>
</dbReference>
<dbReference type="InterPro" id="IPR017441">
    <property type="entry name" value="Protein_kinase_ATP_BS"/>
</dbReference>
<dbReference type="PROSITE" id="PS50011">
    <property type="entry name" value="PROTEIN_KINASE_DOM"/>
    <property type="match status" value="1"/>
</dbReference>
<dbReference type="GO" id="GO:0004672">
    <property type="term" value="F:protein kinase activity"/>
    <property type="evidence" value="ECO:0007669"/>
    <property type="project" value="InterPro"/>
</dbReference>
<name>A0A0N5D3Y2_THECL</name>
<dbReference type="InterPro" id="IPR051585">
    <property type="entry name" value="STE20_Ser/Thr_Kinases"/>
</dbReference>
<keyword evidence="6" id="KW-1185">Reference proteome</keyword>
<organism evidence="7">
    <name type="scientific">Thelazia callipaeda</name>
    <name type="common">Oriental eyeworm</name>
    <name type="synonym">Parasitic nematode</name>
    <dbReference type="NCBI Taxonomy" id="103827"/>
    <lineage>
        <taxon>Eukaryota</taxon>
        <taxon>Metazoa</taxon>
        <taxon>Ecdysozoa</taxon>
        <taxon>Nematoda</taxon>
        <taxon>Chromadorea</taxon>
        <taxon>Rhabditida</taxon>
        <taxon>Spirurina</taxon>
        <taxon>Spiruromorpha</taxon>
        <taxon>Thelazioidea</taxon>
        <taxon>Thelaziidae</taxon>
        <taxon>Thelazia</taxon>
    </lineage>
</organism>
<dbReference type="AlphaFoldDB" id="A0A0N5D3Y2"/>
<dbReference type="PANTHER" id="PTHR46538">
    <property type="entry name" value="PROTEIN KINASE DOMAIN-CONTAINING PROTEIN"/>
    <property type="match status" value="1"/>
</dbReference>
<dbReference type="PROSITE" id="PS00108">
    <property type="entry name" value="PROTEIN_KINASE_ST"/>
    <property type="match status" value="1"/>
</dbReference>
<feature type="binding site" evidence="3">
    <location>
        <position position="77"/>
    </location>
    <ligand>
        <name>ATP</name>
        <dbReference type="ChEBI" id="CHEBI:30616"/>
    </ligand>
</feature>